<feature type="transmembrane region" description="Helical" evidence="5">
    <location>
        <begin position="326"/>
        <end position="349"/>
    </location>
</feature>
<evidence type="ECO:0000256" key="4">
    <source>
        <dbReference type="ARBA" id="ARBA00023136"/>
    </source>
</evidence>
<keyword evidence="2 5" id="KW-0812">Transmembrane</keyword>
<dbReference type="Proteomes" id="UP001159428">
    <property type="component" value="Unassembled WGS sequence"/>
</dbReference>
<evidence type="ECO:0000313" key="8">
    <source>
        <dbReference type="EMBL" id="CAH3035378.1"/>
    </source>
</evidence>
<feature type="domain" description="TMEM181 GOLD" evidence="7">
    <location>
        <begin position="67"/>
        <end position="182"/>
    </location>
</feature>
<feature type="transmembrane region" description="Helical" evidence="5">
    <location>
        <begin position="229"/>
        <end position="248"/>
    </location>
</feature>
<dbReference type="PANTHER" id="PTHR31918">
    <property type="entry name" value="TRANSMEMBRANE PROTEIN 181"/>
    <property type="match status" value="1"/>
</dbReference>
<sequence>MATKEMDSTVQMRLYTLTKRQFVLVFVSFFVAFFLTVIIGIAGPRIIVEHTQSASNLHVPSEKLSTGPFQIDTGILSTFNQQLWLLCQIKLNGTKAGASFSDSFHLSVKIYGRAKDSSYHLIAETPFNRTRQLQCQKECNPLVILHLGYLDYPSYVATVNFHGLQFPKGIDIRDIDFVLKHYSADFSQVEIWFRFVFLVLTFMVTCMFAHSLRRFPLREWSIEQKWMSLLLPLLLLYNDPLFPLNFLVNSWVPGMFDSVFQASFLCGLLLFWLCAFHGIRQSERKLSFYLPKVLIVGLLWIASFTLSSWQQYNELQDPTYQYKIDIGHFMGLKVMFFTIGAIYLVYLIYLLFRAYSELRAMPYFDVRLKFLTGLMLIVLTISLVITGLRFGTGVLQDNFVAELETHYDNSAEFLTFFGLLNFYLYTMAFVYSPSKNALYESYFRDQSTFSMLNESEDEDALIYNSQREKATFSSSEEET</sequence>
<evidence type="ECO:0000256" key="3">
    <source>
        <dbReference type="ARBA" id="ARBA00022989"/>
    </source>
</evidence>
<keyword evidence="3 5" id="KW-1133">Transmembrane helix</keyword>
<dbReference type="Pfam" id="PF21885">
    <property type="entry name" value="TMEM181_GOLD"/>
    <property type="match status" value="1"/>
</dbReference>
<reference evidence="8 9" key="1">
    <citation type="submission" date="2022-05" db="EMBL/GenBank/DDBJ databases">
        <authorList>
            <consortium name="Genoscope - CEA"/>
            <person name="William W."/>
        </authorList>
    </citation>
    <scope>NUCLEOTIDE SEQUENCE [LARGE SCALE GENOMIC DNA]</scope>
</reference>
<evidence type="ECO:0000313" key="9">
    <source>
        <dbReference type="Proteomes" id="UP001159428"/>
    </source>
</evidence>
<evidence type="ECO:0000256" key="5">
    <source>
        <dbReference type="SAM" id="Phobius"/>
    </source>
</evidence>
<evidence type="ECO:0000259" key="7">
    <source>
        <dbReference type="Pfam" id="PF21885"/>
    </source>
</evidence>
<feature type="transmembrane region" description="Helical" evidence="5">
    <location>
        <begin position="370"/>
        <end position="391"/>
    </location>
</feature>
<dbReference type="InterPro" id="IPR054077">
    <property type="entry name" value="TMEM181_GOLD"/>
</dbReference>
<keyword evidence="4 5" id="KW-0472">Membrane</keyword>
<dbReference type="GO" id="GO:0015643">
    <property type="term" value="F:toxic substance binding"/>
    <property type="evidence" value="ECO:0007669"/>
    <property type="project" value="InterPro"/>
</dbReference>
<evidence type="ECO:0000256" key="2">
    <source>
        <dbReference type="ARBA" id="ARBA00022692"/>
    </source>
</evidence>
<organism evidence="8 9">
    <name type="scientific">Pocillopora meandrina</name>
    <dbReference type="NCBI Taxonomy" id="46732"/>
    <lineage>
        <taxon>Eukaryota</taxon>
        <taxon>Metazoa</taxon>
        <taxon>Cnidaria</taxon>
        <taxon>Anthozoa</taxon>
        <taxon>Hexacorallia</taxon>
        <taxon>Scleractinia</taxon>
        <taxon>Astrocoeniina</taxon>
        <taxon>Pocilloporidae</taxon>
        <taxon>Pocillopora</taxon>
    </lineage>
</organism>
<comment type="subcellular location">
    <subcellularLocation>
        <location evidence="1">Membrane</location>
        <topology evidence="1">Multi-pass membrane protein</topology>
    </subcellularLocation>
</comment>
<dbReference type="EMBL" id="CALNXJ010000003">
    <property type="protein sequence ID" value="CAH3035378.1"/>
    <property type="molecule type" value="Genomic_DNA"/>
</dbReference>
<feature type="transmembrane region" description="Helical" evidence="5">
    <location>
        <begin position="260"/>
        <end position="279"/>
    </location>
</feature>
<dbReference type="Pfam" id="PF06664">
    <property type="entry name" value="WLS-like_TM"/>
    <property type="match status" value="1"/>
</dbReference>
<dbReference type="GO" id="GO:0016020">
    <property type="term" value="C:membrane"/>
    <property type="evidence" value="ECO:0007669"/>
    <property type="project" value="UniProtKB-SubCell"/>
</dbReference>
<dbReference type="InterPro" id="IPR047843">
    <property type="entry name" value="WLS-like_TM"/>
</dbReference>
<evidence type="ECO:0000256" key="1">
    <source>
        <dbReference type="ARBA" id="ARBA00004141"/>
    </source>
</evidence>
<name>A0AAU9VNV2_9CNID</name>
<proteinExistence type="predicted"/>
<gene>
    <name evidence="8" type="ORF">PMEA_00017255</name>
</gene>
<dbReference type="AlphaFoldDB" id="A0AAU9VNV2"/>
<feature type="transmembrane region" description="Helical" evidence="5">
    <location>
        <begin position="286"/>
        <end position="306"/>
    </location>
</feature>
<feature type="domain" description="Wntless-like transmembrane" evidence="6">
    <location>
        <begin position="184"/>
        <end position="435"/>
    </location>
</feature>
<feature type="transmembrane region" description="Helical" evidence="5">
    <location>
        <begin position="191"/>
        <end position="209"/>
    </location>
</feature>
<feature type="transmembrane region" description="Helical" evidence="5">
    <location>
        <begin position="411"/>
        <end position="431"/>
    </location>
</feature>
<accession>A0AAU9VNV2</accession>
<dbReference type="InterPro" id="IPR040416">
    <property type="entry name" value="TMEM181"/>
</dbReference>
<evidence type="ECO:0000259" key="6">
    <source>
        <dbReference type="Pfam" id="PF06664"/>
    </source>
</evidence>
<protein>
    <recommendedName>
        <fullName evidence="10">Transmembrane protein 181</fullName>
    </recommendedName>
</protein>
<evidence type="ECO:0008006" key="10">
    <source>
        <dbReference type="Google" id="ProtNLM"/>
    </source>
</evidence>
<feature type="transmembrane region" description="Helical" evidence="5">
    <location>
        <begin position="21"/>
        <end position="43"/>
    </location>
</feature>
<keyword evidence="9" id="KW-1185">Reference proteome</keyword>
<dbReference type="PANTHER" id="PTHR31918:SF1">
    <property type="entry name" value="TRANSMEMBRANE PROTEIN 181"/>
    <property type="match status" value="1"/>
</dbReference>
<comment type="caution">
    <text evidence="8">The sequence shown here is derived from an EMBL/GenBank/DDBJ whole genome shotgun (WGS) entry which is preliminary data.</text>
</comment>